<evidence type="ECO:0000256" key="2">
    <source>
        <dbReference type="ARBA" id="ARBA00023002"/>
    </source>
</evidence>
<sequence>MSDSWLGLDGKVCVVTGAVGGMGTVFCKEYAKQGATVVMVDLLEDKVNAYAKEIHEEYNVPTLAIKCDTTDEDEVDAAVKKVVDTFGKVDVVLNTAAILRFSPLEDLRLDEWKTSLNVNVTGYFLMSQRFGRVMIEQKHGTLLHISTIASRFPETYSAGYSTTKAAVNMLSRQIAAEWGQYGVRSNCILPCFVKTPLSAGFYSDPEVEKGRKRLTASRRIGTIDDIANAVMYLSSDRSDYTNGGELTVEGGFGIMMGDMTPKPGGRRGYAVEHHQPAKK</sequence>
<evidence type="ECO:0000256" key="1">
    <source>
        <dbReference type="ARBA" id="ARBA00006484"/>
    </source>
</evidence>
<evidence type="ECO:0000313" key="3">
    <source>
        <dbReference type="EMBL" id="APX71830.1"/>
    </source>
</evidence>
<dbReference type="EMBL" id="CP019323">
    <property type="protein sequence ID" value="APX71830.1"/>
    <property type="molecule type" value="Genomic_DNA"/>
</dbReference>
<dbReference type="PRINTS" id="PR00081">
    <property type="entry name" value="GDHRDH"/>
</dbReference>
<evidence type="ECO:0000313" key="4">
    <source>
        <dbReference type="Proteomes" id="UP000187499"/>
    </source>
</evidence>
<dbReference type="KEGG" id="lalw:BTM29_04330"/>
<dbReference type="FunFam" id="3.40.50.720:FF:000084">
    <property type="entry name" value="Short-chain dehydrogenase reductase"/>
    <property type="match status" value="1"/>
</dbReference>
<dbReference type="STRING" id="1847728.BTM29_04330"/>
<name>A0A1P8Q1T5_9LACO</name>
<dbReference type="SUPFAM" id="SSF51735">
    <property type="entry name" value="NAD(P)-binding Rossmann-fold domains"/>
    <property type="match status" value="1"/>
</dbReference>
<protein>
    <submittedName>
        <fullName evidence="3">2-deoxy-D-gluconate 3-dehydrogenase</fullName>
    </submittedName>
</protein>
<dbReference type="AlphaFoldDB" id="A0A1P8Q1T5"/>
<proteinExistence type="inferred from homology"/>
<dbReference type="CDD" id="cd05233">
    <property type="entry name" value="SDR_c"/>
    <property type="match status" value="1"/>
</dbReference>
<dbReference type="GO" id="GO:0016616">
    <property type="term" value="F:oxidoreductase activity, acting on the CH-OH group of donors, NAD or NADP as acceptor"/>
    <property type="evidence" value="ECO:0007669"/>
    <property type="project" value="TreeGrafter"/>
</dbReference>
<dbReference type="PANTHER" id="PTHR42760">
    <property type="entry name" value="SHORT-CHAIN DEHYDROGENASES/REDUCTASES FAMILY MEMBER"/>
    <property type="match status" value="1"/>
</dbReference>
<dbReference type="Pfam" id="PF13561">
    <property type="entry name" value="adh_short_C2"/>
    <property type="match status" value="1"/>
</dbReference>
<dbReference type="Proteomes" id="UP000187499">
    <property type="component" value="Chromosome"/>
</dbReference>
<dbReference type="InterPro" id="IPR002347">
    <property type="entry name" value="SDR_fam"/>
</dbReference>
<keyword evidence="4" id="KW-1185">Reference proteome</keyword>
<dbReference type="InterPro" id="IPR036291">
    <property type="entry name" value="NAD(P)-bd_dom_sf"/>
</dbReference>
<organism evidence="3 4">
    <name type="scientific">Companilactobacillus allii</name>
    <dbReference type="NCBI Taxonomy" id="1847728"/>
    <lineage>
        <taxon>Bacteria</taxon>
        <taxon>Bacillati</taxon>
        <taxon>Bacillota</taxon>
        <taxon>Bacilli</taxon>
        <taxon>Lactobacillales</taxon>
        <taxon>Lactobacillaceae</taxon>
        <taxon>Companilactobacillus</taxon>
    </lineage>
</organism>
<gene>
    <name evidence="3" type="ORF">BTM29_04330</name>
</gene>
<dbReference type="GO" id="GO:0008206">
    <property type="term" value="P:bile acid metabolic process"/>
    <property type="evidence" value="ECO:0007669"/>
    <property type="project" value="UniProtKB-ARBA"/>
</dbReference>
<dbReference type="RefSeq" id="WP_076614334.1">
    <property type="nucleotide sequence ID" value="NZ_CP019323.1"/>
</dbReference>
<reference evidence="4" key="1">
    <citation type="submission" date="2016-12" db="EMBL/GenBank/DDBJ databases">
        <authorList>
            <person name="Jung M.Y."/>
            <person name="Lee S.H."/>
        </authorList>
    </citation>
    <scope>NUCLEOTIDE SEQUENCE [LARGE SCALE GENOMIC DNA]</scope>
    <source>
        <strain evidence="4">WiKim39</strain>
    </source>
</reference>
<dbReference type="Gene3D" id="3.40.50.720">
    <property type="entry name" value="NAD(P)-binding Rossmann-like Domain"/>
    <property type="match status" value="1"/>
</dbReference>
<dbReference type="PRINTS" id="PR00080">
    <property type="entry name" value="SDRFAMILY"/>
</dbReference>
<accession>A0A1P8Q1T5</accession>
<comment type="similarity">
    <text evidence="1">Belongs to the short-chain dehydrogenases/reductases (SDR) family.</text>
</comment>
<keyword evidence="2" id="KW-0560">Oxidoreductase</keyword>
<dbReference type="OrthoDB" id="9803333at2"/>